<sequence length="72" mass="8590">MGIKLLDLDMVVRDDQGNIMNPDVTSSIQLYYQHRLATERIKRETVSHRSLSFAHYHYLFRLYAYVLIRVMS</sequence>
<proteinExistence type="predicted"/>
<protein>
    <recommendedName>
        <fullName evidence="1">Dedicator of cytokinesis N-terminal domain-containing protein</fullName>
    </recommendedName>
</protein>
<dbReference type="Pfam" id="PF16172">
    <property type="entry name" value="DOCK_N"/>
    <property type="match status" value="1"/>
</dbReference>
<organism evidence="2">
    <name type="scientific">Timema shepardi</name>
    <name type="common">Walking stick</name>
    <dbReference type="NCBI Taxonomy" id="629360"/>
    <lineage>
        <taxon>Eukaryota</taxon>
        <taxon>Metazoa</taxon>
        <taxon>Ecdysozoa</taxon>
        <taxon>Arthropoda</taxon>
        <taxon>Hexapoda</taxon>
        <taxon>Insecta</taxon>
        <taxon>Pterygota</taxon>
        <taxon>Neoptera</taxon>
        <taxon>Polyneoptera</taxon>
        <taxon>Phasmatodea</taxon>
        <taxon>Timematodea</taxon>
        <taxon>Timematoidea</taxon>
        <taxon>Timematidae</taxon>
        <taxon>Timema</taxon>
    </lineage>
</organism>
<reference evidence="2" key="1">
    <citation type="submission" date="2020-11" db="EMBL/GenBank/DDBJ databases">
        <authorList>
            <person name="Tran Van P."/>
        </authorList>
    </citation>
    <scope>NUCLEOTIDE SEQUENCE</scope>
</reference>
<dbReference type="AlphaFoldDB" id="A0A7R9G7D4"/>
<dbReference type="EMBL" id="OC037488">
    <property type="protein sequence ID" value="CAD7269839.1"/>
    <property type="molecule type" value="Genomic_DNA"/>
</dbReference>
<feature type="domain" description="Dedicator of cytokinesis N-terminal" evidence="1">
    <location>
        <begin position="4"/>
        <end position="62"/>
    </location>
</feature>
<name>A0A7R9G7D4_TIMSH</name>
<evidence type="ECO:0000259" key="1">
    <source>
        <dbReference type="Pfam" id="PF16172"/>
    </source>
</evidence>
<dbReference type="InterPro" id="IPR032376">
    <property type="entry name" value="DOCK_N"/>
</dbReference>
<accession>A0A7R9G7D4</accession>
<gene>
    <name evidence="2" type="ORF">TSIB3V08_LOCUS13839</name>
</gene>
<evidence type="ECO:0000313" key="2">
    <source>
        <dbReference type="EMBL" id="CAD7269839.1"/>
    </source>
</evidence>